<evidence type="ECO:0000313" key="2">
    <source>
        <dbReference type="Proteomes" id="UP000028511"/>
    </source>
</evidence>
<dbReference type="HOGENOM" id="CLU_2653649_0_0_6"/>
<evidence type="ECO:0000313" key="1">
    <source>
        <dbReference type="EMBL" id="CDG95557.1"/>
    </source>
</evidence>
<protein>
    <submittedName>
        <fullName evidence="1">Uncharacterized protein</fullName>
    </submittedName>
</protein>
<dbReference type="AlphaFoldDB" id="A0A077NBD8"/>
<sequence>MEGRSIHLTFQDTLESHNVLFYNQLHGSGLKGFLQLKSFPHEKSTNYPLSKNMDDDVVSPLTLIQILIMFGKLQYL</sequence>
<gene>
    <name evidence="1" type="ORF">XBP1_1350003</name>
</gene>
<dbReference type="EMBL" id="CBSW010000041">
    <property type="protein sequence ID" value="CDG95557.1"/>
    <property type="molecule type" value="Genomic_DNA"/>
</dbReference>
<proteinExistence type="predicted"/>
<organism evidence="1 2">
    <name type="scientific">Xenorhabdus bovienii str. puntauvense</name>
    <dbReference type="NCBI Taxonomy" id="1398201"/>
    <lineage>
        <taxon>Bacteria</taxon>
        <taxon>Pseudomonadati</taxon>
        <taxon>Pseudomonadota</taxon>
        <taxon>Gammaproteobacteria</taxon>
        <taxon>Enterobacterales</taxon>
        <taxon>Morganellaceae</taxon>
        <taxon>Xenorhabdus</taxon>
    </lineage>
</organism>
<accession>A0A077NBD8</accession>
<reference evidence="1" key="1">
    <citation type="submission" date="2013-07" db="EMBL/GenBank/DDBJ databases">
        <title>Sub-species coevolution in mutualistic symbiosis.</title>
        <authorList>
            <person name="Murfin K."/>
            <person name="Klassen J."/>
            <person name="Lee M."/>
            <person name="Forst S."/>
            <person name="Stock P."/>
            <person name="Goodrich-Blair H."/>
        </authorList>
    </citation>
    <scope>NUCLEOTIDE SEQUENCE [LARGE SCALE GENOMIC DNA]</scope>
    <source>
        <strain evidence="1">Puntauvense</strain>
    </source>
</reference>
<name>A0A077NBD8_XENBV</name>
<dbReference type="Proteomes" id="UP000028511">
    <property type="component" value="Unassembled WGS sequence"/>
</dbReference>
<comment type="caution">
    <text evidence="1">The sequence shown here is derived from an EMBL/GenBank/DDBJ whole genome shotgun (WGS) entry which is preliminary data.</text>
</comment>